<protein>
    <recommendedName>
        <fullName evidence="2">DUF4817 domain-containing protein</fullName>
    </recommendedName>
</protein>
<feature type="non-terminal residue" evidence="1">
    <location>
        <position position="109"/>
    </location>
</feature>
<dbReference type="PANTHER" id="PTHR47326:SF1">
    <property type="entry name" value="HTH PSQ-TYPE DOMAIN-CONTAINING PROTEIN"/>
    <property type="match status" value="1"/>
</dbReference>
<accession>A0A1B6IDV3</accession>
<gene>
    <name evidence="1" type="ORF">g.58901</name>
</gene>
<sequence>EACHSFNDYFQETQPISRTTVWRTVQRFMETGSVSDRHRSVRPTTATTEDNSLEVLQSFIENPQESLRLVSTGWSTPHYGIDVRAYLNTVFLATWIGRQGTVERPACSP</sequence>
<proteinExistence type="predicted"/>
<dbReference type="PANTHER" id="PTHR47326">
    <property type="entry name" value="TRANSPOSABLE ELEMENT TC3 TRANSPOSASE-LIKE PROTEIN"/>
    <property type="match status" value="1"/>
</dbReference>
<name>A0A1B6IDV3_9HEMI</name>
<evidence type="ECO:0008006" key="2">
    <source>
        <dbReference type="Google" id="ProtNLM"/>
    </source>
</evidence>
<evidence type="ECO:0000313" key="1">
    <source>
        <dbReference type="EMBL" id="JAS85087.1"/>
    </source>
</evidence>
<dbReference type="EMBL" id="GECU01022619">
    <property type="protein sequence ID" value="JAS85087.1"/>
    <property type="molecule type" value="Transcribed_RNA"/>
</dbReference>
<dbReference type="AlphaFoldDB" id="A0A1B6IDV3"/>
<reference evidence="1" key="1">
    <citation type="submission" date="2015-11" db="EMBL/GenBank/DDBJ databases">
        <title>De novo transcriptome assembly of four potential Pierce s Disease insect vectors from Arizona vineyards.</title>
        <authorList>
            <person name="Tassone E.E."/>
        </authorList>
    </citation>
    <scope>NUCLEOTIDE SEQUENCE</scope>
</reference>
<feature type="non-terminal residue" evidence="1">
    <location>
        <position position="1"/>
    </location>
</feature>
<organism evidence="1">
    <name type="scientific">Homalodisca liturata</name>
    <dbReference type="NCBI Taxonomy" id="320908"/>
    <lineage>
        <taxon>Eukaryota</taxon>
        <taxon>Metazoa</taxon>
        <taxon>Ecdysozoa</taxon>
        <taxon>Arthropoda</taxon>
        <taxon>Hexapoda</taxon>
        <taxon>Insecta</taxon>
        <taxon>Pterygota</taxon>
        <taxon>Neoptera</taxon>
        <taxon>Paraneoptera</taxon>
        <taxon>Hemiptera</taxon>
        <taxon>Auchenorrhyncha</taxon>
        <taxon>Membracoidea</taxon>
        <taxon>Cicadellidae</taxon>
        <taxon>Cicadellinae</taxon>
        <taxon>Proconiini</taxon>
        <taxon>Homalodisca</taxon>
    </lineage>
</organism>